<dbReference type="Proteomes" id="UP000297299">
    <property type="component" value="Unassembled WGS sequence"/>
</dbReference>
<feature type="region of interest" description="Disordered" evidence="1">
    <location>
        <begin position="75"/>
        <end position="95"/>
    </location>
</feature>
<dbReference type="EMBL" id="PHWZ01000056">
    <property type="protein sequence ID" value="TEY77329.1"/>
    <property type="molecule type" value="Genomic_DNA"/>
</dbReference>
<dbReference type="OrthoDB" id="5428890at2759"/>
<reference evidence="2 3" key="1">
    <citation type="submission" date="2017-11" db="EMBL/GenBank/DDBJ databases">
        <title>Comparative genomics of Botrytis spp.</title>
        <authorList>
            <person name="Valero-Jimenez C.A."/>
            <person name="Tapia P."/>
            <person name="Veloso J."/>
            <person name="Silva-Moreno E."/>
            <person name="Staats M."/>
            <person name="Valdes J.H."/>
            <person name="Van Kan J.A.L."/>
        </authorList>
    </citation>
    <scope>NUCLEOTIDE SEQUENCE [LARGE SCALE GENOMIC DNA]</scope>
    <source>
        <strain evidence="2 3">MUCL2830</strain>
    </source>
</reference>
<organism evidence="2 3">
    <name type="scientific">Botryotinia calthae</name>
    <dbReference type="NCBI Taxonomy" id="38488"/>
    <lineage>
        <taxon>Eukaryota</taxon>
        <taxon>Fungi</taxon>
        <taxon>Dikarya</taxon>
        <taxon>Ascomycota</taxon>
        <taxon>Pezizomycotina</taxon>
        <taxon>Leotiomycetes</taxon>
        <taxon>Helotiales</taxon>
        <taxon>Sclerotiniaceae</taxon>
        <taxon>Botryotinia</taxon>
    </lineage>
</organism>
<keyword evidence="3" id="KW-1185">Reference proteome</keyword>
<gene>
    <name evidence="2" type="ORF">BOTCAL_0056g00380</name>
</gene>
<dbReference type="AlphaFoldDB" id="A0A4Y8DAE0"/>
<evidence type="ECO:0000313" key="2">
    <source>
        <dbReference type="EMBL" id="TEY77329.1"/>
    </source>
</evidence>
<sequence length="519" mass="60179">MVNIELTSVETVSRNPCILCLPTSHESSSNNLASSVVAQSVERISQNEDDDLVTLPSAKLEEWLKHGIQILRESRQRRKTAGSDPEYEALENDPGLEYLDQPNVEVSSSRTIIQVVNLETSRALAQGEMVDKFLDRARRNPFHFREISAEPPVNFTIDTDELSGFPDHTTYDPVRWNWDTGYDKDFETSFEIAWEKYHKKLFMVDEFSNAARREWILILQKTWLRRRFIEIKALKDSIILGIRCAELLCMYDSDSFDPKIGSMLEFLCDSGVEWIHYIDIENVLALILSELMIIIYFCTQQINPPVHKLESPTSKHLRIDDLNAESLVELGGIRLIWTDLLEGHFLFNLERKELLLAWNRHPLLGHPARLSEEYCTRRWDVFDPEPSSKPLISLESDFYHSIRRTFSMLDPYSKDPKRFYKLHICTRSEEPTARIWKDTGSITSLEYIFLNWYHNLSSSKIEFAARNKSEIPLRTHISIILNIASGYSENTWTTKNREVSDNFGGTVEIHSIIIRSGKL</sequence>
<evidence type="ECO:0000313" key="3">
    <source>
        <dbReference type="Proteomes" id="UP000297299"/>
    </source>
</evidence>
<name>A0A4Y8DAE0_9HELO</name>
<proteinExistence type="predicted"/>
<evidence type="ECO:0000256" key="1">
    <source>
        <dbReference type="SAM" id="MobiDB-lite"/>
    </source>
</evidence>
<comment type="caution">
    <text evidence="2">The sequence shown here is derived from an EMBL/GenBank/DDBJ whole genome shotgun (WGS) entry which is preliminary data.</text>
</comment>
<accession>A0A4Y8DAE0</accession>
<protein>
    <submittedName>
        <fullName evidence="2">Uncharacterized protein</fullName>
    </submittedName>
</protein>